<organism evidence="2 3">
    <name type="scientific">Petrolisthes manimaculis</name>
    <dbReference type="NCBI Taxonomy" id="1843537"/>
    <lineage>
        <taxon>Eukaryota</taxon>
        <taxon>Metazoa</taxon>
        <taxon>Ecdysozoa</taxon>
        <taxon>Arthropoda</taxon>
        <taxon>Crustacea</taxon>
        <taxon>Multicrustacea</taxon>
        <taxon>Malacostraca</taxon>
        <taxon>Eumalacostraca</taxon>
        <taxon>Eucarida</taxon>
        <taxon>Decapoda</taxon>
        <taxon>Pleocyemata</taxon>
        <taxon>Anomura</taxon>
        <taxon>Galatheoidea</taxon>
        <taxon>Porcellanidae</taxon>
        <taxon>Petrolisthes</taxon>
    </lineage>
</organism>
<name>A0AAE1U6I5_9EUCA</name>
<feature type="compositionally biased region" description="Basic and acidic residues" evidence="1">
    <location>
        <begin position="226"/>
        <end position="238"/>
    </location>
</feature>
<feature type="compositionally biased region" description="Polar residues" evidence="1">
    <location>
        <begin position="262"/>
        <end position="287"/>
    </location>
</feature>
<gene>
    <name evidence="2" type="ORF">Pmani_020296</name>
</gene>
<feature type="compositionally biased region" description="Polar residues" evidence="1">
    <location>
        <begin position="39"/>
        <end position="66"/>
    </location>
</feature>
<sequence length="625" mass="69837">MLTSRGGSSSHRDAAAPKKRVTFYGPVTSTRGDRLGYNGTESRGTRQKTSATSGFHQSLTSQETQQKPVLTERNKVGRAHSKTTVQGVPLKTRLNCDHLRPKCQCSTLANKKKVGRTKYRGGLVCGPRRTLVSTCSLPRGEVDGRKTYQEKGTTVSALNDNWQPESQLLSGEKSERIDSHKAPLDVNKENNSTNISNNTDVIKKKVKFADNIHKDLPSSSSSNPRGHAESRGSREGSQDHTYLSSFQTGSENKSQSHRTVTKQDSFNSRSRSSQNIDNTSSRTKNQDLGSQAEYCKLCELAKSDYPEDRIYDRKNYPTYDYKDGPSALYTDIPEATGLSNEPCLLCRRYGNNHYYIDDHDKCELCDRVYRSHQRSNYKDDTRSASVITSSPFLRQNSAPGLYSGGVESLEPRTIPYEPRTDLVKDLKKKLEADYRDDHKVKRKGSGISRRSWDAEDVSKLSGSQSRRHLAWDPTLCHKCVHRYKQNDRLFLEPTVTDDVGRSVCGECGAPEPSDPEQDPFLYHITLGDMQDNEDSHATGGHKSTALKNQPIKSKNVHFTAPIPSRKSSGDTSKHIYAKLNRNVNNILPGKSGFSLRPRSASWSRLAAAHTKRPPGKSMALIDHLI</sequence>
<feature type="compositionally biased region" description="Low complexity" evidence="1">
    <location>
        <begin position="190"/>
        <end position="199"/>
    </location>
</feature>
<feature type="region of interest" description="Disordered" evidence="1">
    <location>
        <begin position="159"/>
        <end position="199"/>
    </location>
</feature>
<evidence type="ECO:0000313" key="3">
    <source>
        <dbReference type="Proteomes" id="UP001292094"/>
    </source>
</evidence>
<evidence type="ECO:0000313" key="2">
    <source>
        <dbReference type="EMBL" id="KAK4307970.1"/>
    </source>
</evidence>
<reference evidence="2" key="1">
    <citation type="submission" date="2023-11" db="EMBL/GenBank/DDBJ databases">
        <title>Genome assemblies of two species of porcelain crab, Petrolisthes cinctipes and Petrolisthes manimaculis (Anomura: Porcellanidae).</title>
        <authorList>
            <person name="Angst P."/>
        </authorList>
    </citation>
    <scope>NUCLEOTIDE SEQUENCE</scope>
    <source>
        <strain evidence="2">PB745_02</strain>
        <tissue evidence="2">Gill</tissue>
    </source>
</reference>
<feature type="region of interest" description="Disordered" evidence="1">
    <location>
        <begin position="213"/>
        <end position="287"/>
    </location>
</feature>
<keyword evidence="3" id="KW-1185">Reference proteome</keyword>
<dbReference type="EMBL" id="JAWZYT010001944">
    <property type="protein sequence ID" value="KAK4307970.1"/>
    <property type="molecule type" value="Genomic_DNA"/>
</dbReference>
<accession>A0AAE1U6I5</accession>
<dbReference type="Proteomes" id="UP001292094">
    <property type="component" value="Unassembled WGS sequence"/>
</dbReference>
<comment type="caution">
    <text evidence="2">The sequence shown here is derived from an EMBL/GenBank/DDBJ whole genome shotgun (WGS) entry which is preliminary data.</text>
</comment>
<feature type="compositionally biased region" description="Basic and acidic residues" evidence="1">
    <location>
        <begin position="172"/>
        <end position="188"/>
    </location>
</feature>
<feature type="compositionally biased region" description="Polar residues" evidence="1">
    <location>
        <begin position="159"/>
        <end position="169"/>
    </location>
</feature>
<feature type="compositionally biased region" description="Polar residues" evidence="1">
    <location>
        <begin position="239"/>
        <end position="253"/>
    </location>
</feature>
<protein>
    <submittedName>
        <fullName evidence="2">Uncharacterized protein</fullName>
    </submittedName>
</protein>
<dbReference type="AlphaFoldDB" id="A0AAE1U6I5"/>
<feature type="region of interest" description="Disordered" evidence="1">
    <location>
        <begin position="1"/>
        <end position="66"/>
    </location>
</feature>
<evidence type="ECO:0000256" key="1">
    <source>
        <dbReference type="SAM" id="MobiDB-lite"/>
    </source>
</evidence>
<proteinExistence type="predicted"/>